<keyword evidence="1" id="KW-0472">Membrane</keyword>
<sequence length="66" mass="7522">MVRMVTQILAGIMLLFGAATLFPKAYFEHRAERTGKSILYFVLGVLALFFSIMAFVYAYLILKEIL</sequence>
<gene>
    <name evidence="2" type="ORF">NBG4_50007</name>
</gene>
<evidence type="ECO:0000256" key="1">
    <source>
        <dbReference type="SAM" id="Phobius"/>
    </source>
</evidence>
<evidence type="ECO:0000313" key="2">
    <source>
        <dbReference type="EMBL" id="SPQ01275.1"/>
    </source>
</evidence>
<proteinExistence type="predicted"/>
<organism evidence="2 3">
    <name type="scientific">Candidatus Sulfobium mesophilum</name>
    <dbReference type="NCBI Taxonomy" id="2016548"/>
    <lineage>
        <taxon>Bacteria</taxon>
        <taxon>Pseudomonadati</taxon>
        <taxon>Nitrospirota</taxon>
        <taxon>Nitrospiria</taxon>
        <taxon>Nitrospirales</taxon>
        <taxon>Nitrospiraceae</taxon>
        <taxon>Candidatus Sulfobium</taxon>
    </lineage>
</organism>
<dbReference type="AlphaFoldDB" id="A0A2U3QIT7"/>
<dbReference type="Proteomes" id="UP000245125">
    <property type="component" value="Unassembled WGS sequence"/>
</dbReference>
<dbReference type="EMBL" id="OUUY01000097">
    <property type="protein sequence ID" value="SPQ01275.1"/>
    <property type="molecule type" value="Genomic_DNA"/>
</dbReference>
<keyword evidence="1" id="KW-1133">Transmembrane helix</keyword>
<reference evidence="3" key="1">
    <citation type="submission" date="2018-03" db="EMBL/GenBank/DDBJ databases">
        <authorList>
            <person name="Zecchin S."/>
        </authorList>
    </citation>
    <scope>NUCLEOTIDE SEQUENCE [LARGE SCALE GENOMIC DNA]</scope>
</reference>
<evidence type="ECO:0000313" key="3">
    <source>
        <dbReference type="Proteomes" id="UP000245125"/>
    </source>
</evidence>
<protein>
    <submittedName>
        <fullName evidence="2">Uncharacterized protein</fullName>
    </submittedName>
</protein>
<accession>A0A2U3QIT7</accession>
<keyword evidence="3" id="KW-1185">Reference proteome</keyword>
<keyword evidence="1" id="KW-0812">Transmembrane</keyword>
<name>A0A2U3QIT7_9BACT</name>
<feature type="transmembrane region" description="Helical" evidence="1">
    <location>
        <begin position="37"/>
        <end position="62"/>
    </location>
</feature>